<reference evidence="2" key="2">
    <citation type="journal article" date="2021" name="Microbiome">
        <title>Successional dynamics and alternative stable states in a saline activated sludge microbial community over 9 years.</title>
        <authorList>
            <person name="Wang Y."/>
            <person name="Ye J."/>
            <person name="Ju F."/>
            <person name="Liu L."/>
            <person name="Boyd J.A."/>
            <person name="Deng Y."/>
            <person name="Parks D.H."/>
            <person name="Jiang X."/>
            <person name="Yin X."/>
            <person name="Woodcroft B.J."/>
            <person name="Tyson G.W."/>
            <person name="Hugenholtz P."/>
            <person name="Polz M.F."/>
            <person name="Zhang T."/>
        </authorList>
    </citation>
    <scope>NUCLEOTIDE SEQUENCE</scope>
    <source>
        <strain evidence="2">HKST-UBA01</strain>
    </source>
</reference>
<gene>
    <name evidence="2" type="ORF">KC729_03980</name>
</gene>
<dbReference type="InterPro" id="IPR011037">
    <property type="entry name" value="Pyrv_Knase-like_insert_dom_sf"/>
</dbReference>
<dbReference type="Pfam" id="PF03473">
    <property type="entry name" value="MOSC"/>
    <property type="match status" value="1"/>
</dbReference>
<dbReference type="Proteomes" id="UP000697710">
    <property type="component" value="Unassembled WGS sequence"/>
</dbReference>
<dbReference type="GO" id="GO:0030170">
    <property type="term" value="F:pyridoxal phosphate binding"/>
    <property type="evidence" value="ECO:0007669"/>
    <property type="project" value="InterPro"/>
</dbReference>
<reference evidence="2" key="1">
    <citation type="submission" date="2020-04" db="EMBL/GenBank/DDBJ databases">
        <authorList>
            <person name="Zhang T."/>
        </authorList>
    </citation>
    <scope>NUCLEOTIDE SEQUENCE</scope>
    <source>
        <strain evidence="2">HKST-UBA01</strain>
    </source>
</reference>
<accession>A0A956LWX3</accession>
<evidence type="ECO:0000313" key="2">
    <source>
        <dbReference type="EMBL" id="MCA9726818.1"/>
    </source>
</evidence>
<dbReference type="InterPro" id="IPR005303">
    <property type="entry name" value="MOCOS_middle"/>
</dbReference>
<comment type="caution">
    <text evidence="2">The sequence shown here is derived from an EMBL/GenBank/DDBJ whole genome shotgun (WGS) entry which is preliminary data.</text>
</comment>
<proteinExistence type="predicted"/>
<dbReference type="PROSITE" id="PS51340">
    <property type="entry name" value="MOSC"/>
    <property type="match status" value="1"/>
</dbReference>
<dbReference type="GO" id="GO:0003824">
    <property type="term" value="F:catalytic activity"/>
    <property type="evidence" value="ECO:0007669"/>
    <property type="project" value="InterPro"/>
</dbReference>
<dbReference type="Pfam" id="PF03476">
    <property type="entry name" value="MOSC_N"/>
    <property type="match status" value="1"/>
</dbReference>
<evidence type="ECO:0000259" key="1">
    <source>
        <dbReference type="PROSITE" id="PS51340"/>
    </source>
</evidence>
<dbReference type="Gene3D" id="2.40.33.20">
    <property type="entry name" value="PK beta-barrel domain-like"/>
    <property type="match status" value="1"/>
</dbReference>
<organism evidence="2 3">
    <name type="scientific">Eiseniibacteriota bacterium</name>
    <dbReference type="NCBI Taxonomy" id="2212470"/>
    <lineage>
        <taxon>Bacteria</taxon>
        <taxon>Candidatus Eiseniibacteriota</taxon>
    </lineage>
</organism>
<dbReference type="EMBL" id="JAGQHR010000071">
    <property type="protein sequence ID" value="MCA9726818.1"/>
    <property type="molecule type" value="Genomic_DNA"/>
</dbReference>
<dbReference type="SUPFAM" id="SSF50800">
    <property type="entry name" value="PK beta-barrel domain-like"/>
    <property type="match status" value="1"/>
</dbReference>
<sequence>MFQVGRVHEIVRYPVKSMAGIRVPSANLGWHGLDGDRRFAFRRVGNQSGNPWLSASALPELLRYHPVGNDESPGEPIPTLVRTPSGVDRAVGSPELDAEISELYGSPVELTRLSHGIFDEAAISVISLTTIAGIGREAGGELDRRRFRANIVVETERADPFLEDDWVGGMLVFGEGDSGPAVAVTLRDLRCMMVNLDPDSAHQDPRVMKAVVRLNGNYAGVYGAVVRTGPVRPGDRVHLVPAPPLAP</sequence>
<name>A0A956LWX3_UNCEI</name>
<protein>
    <submittedName>
        <fullName evidence="2">MOSC domain-containing protein</fullName>
    </submittedName>
</protein>
<dbReference type="InterPro" id="IPR005302">
    <property type="entry name" value="MoCF_Sase_C"/>
</dbReference>
<evidence type="ECO:0000313" key="3">
    <source>
        <dbReference type="Proteomes" id="UP000697710"/>
    </source>
</evidence>
<dbReference type="AlphaFoldDB" id="A0A956LWX3"/>
<dbReference type="GO" id="GO:0030151">
    <property type="term" value="F:molybdenum ion binding"/>
    <property type="evidence" value="ECO:0007669"/>
    <property type="project" value="InterPro"/>
</dbReference>
<feature type="domain" description="MOSC" evidence="1">
    <location>
        <begin position="88"/>
        <end position="240"/>
    </location>
</feature>